<feature type="compositionally biased region" description="Basic and acidic residues" evidence="1">
    <location>
        <begin position="387"/>
        <end position="400"/>
    </location>
</feature>
<organism evidence="2 3">
    <name type="scientific">Phaeomoniella chlamydospora</name>
    <name type="common">Phaeoacremonium chlamydosporum</name>
    <dbReference type="NCBI Taxonomy" id="158046"/>
    <lineage>
        <taxon>Eukaryota</taxon>
        <taxon>Fungi</taxon>
        <taxon>Dikarya</taxon>
        <taxon>Ascomycota</taxon>
        <taxon>Pezizomycotina</taxon>
        <taxon>Eurotiomycetes</taxon>
        <taxon>Chaetothyriomycetidae</taxon>
        <taxon>Phaeomoniellales</taxon>
        <taxon>Phaeomoniellaceae</taxon>
        <taxon>Phaeomoniella</taxon>
    </lineage>
</organism>
<dbReference type="Pfam" id="PF17254">
    <property type="entry name" value="DUF5321"/>
    <property type="match status" value="1"/>
</dbReference>
<accession>A0A0G2EQS5</accession>
<evidence type="ECO:0000313" key="2">
    <source>
        <dbReference type="EMBL" id="KKY25142.1"/>
    </source>
</evidence>
<sequence>MLAYSRKTEAKVQLLRKVLDSLQRGEDVDVEKMLGTGDRSKEREWEEVLKDIESQNSIWHSSNKEKTETSEGRSSQYNLTESLDASPINKSLAEPQASILQCQKGVEAARLLRTADEMIDASFYIEEKWQTYEATWIKLQLQPQYQQSFFEQIVYPHRQKTQHKLSLKRNTEAGIKTLTKDLIRAYGRRVWGAKSQWLIGGPRDGSIVKVSHLAASTEWKASTQNEHRKTEDMNVLVKEGTTSPMEYDSDATIDEQDAETHSYVTAATGSEMDTEEAPRLLDAGSAFRTVSSHADAYINPGLPRDEDTKGGDKADLYIEIPEDKERIELILNSLWRQMRDVLFEDRTAQSINPQIRYKRNKARDPAADDSLASETPVDSQSASKGKQKADQDESDTHSEAGSESALSGVSAPHQGRESSEVPPALPNIMLQGPCSHENEAMQSLRALVGRLTKVAWKQAVQDPESPFVSAPDLPNLRALIGAIEIDAIEEPVSQAGSIYSTIEEACKHANDSYRGNPVFNPFKWLIENGSLRSRYMAELHRRNINPNSGEPYTWSEIAKLVCPKEAELLYQYRILRRHYPFLNCPCDKHGLVTDPASCAMATAEAIADGRIPDGSRLVAFSFDQYGNISFSKKNVMVAGMHIPDDDLNWYRLTLERVGYKFTSSNIVIAPPGPDLTVPCADHSIGPLAQNVDWPPIDEEQITRDAVKPTSSNAVEDASARVSPQVGISQDIQTEDTVPSDHEATEDILERGRFTTPSGNESQYTEDEPVPNLPETGLLRPYPSPLTGSRYYFNEGETAEMIRRLRLLTHIVSTESEPGIFQSLFESDIDRQQFVERGYLIFKDAYTEPPRFVPDWMTNPATDIDSPSNEPWAHYNPHRVMPTCFPLSPPAPFPSTMQIALTQSSPPLPISRDPSNPINSISQGIRYFETSWLGPTHVSDMMRFYEDICTHCTLPSSGIESFVFSYGWSEKMVHIRTEAQKEWPFDFAAMPIDWKSWDRFREDLREGARQGVKVWRLKVLVVGREE</sequence>
<comment type="caution">
    <text evidence="2">The sequence shown here is derived from an EMBL/GenBank/DDBJ whole genome shotgun (WGS) entry which is preliminary data.</text>
</comment>
<reference evidence="2 3" key="2">
    <citation type="submission" date="2015-05" db="EMBL/GenBank/DDBJ databases">
        <authorList>
            <person name="Morales-Cruz A."/>
            <person name="Amrine K.C."/>
            <person name="Cantu D."/>
        </authorList>
    </citation>
    <scope>NUCLEOTIDE SEQUENCE [LARGE SCALE GENOMIC DNA]</scope>
    <source>
        <strain evidence="2">UCRPC4</strain>
    </source>
</reference>
<evidence type="ECO:0000313" key="3">
    <source>
        <dbReference type="Proteomes" id="UP000053317"/>
    </source>
</evidence>
<dbReference type="Proteomes" id="UP000053317">
    <property type="component" value="Unassembled WGS sequence"/>
</dbReference>
<dbReference type="EMBL" id="LCWF01000048">
    <property type="protein sequence ID" value="KKY25142.1"/>
    <property type="molecule type" value="Genomic_DNA"/>
</dbReference>
<feature type="region of interest" description="Disordered" evidence="1">
    <location>
        <begin position="354"/>
        <end position="432"/>
    </location>
</feature>
<name>A0A0G2EQS5_PHACM</name>
<keyword evidence="3" id="KW-1185">Reference proteome</keyword>
<proteinExistence type="predicted"/>
<gene>
    <name evidence="2" type="ORF">UCRPC4_g02022</name>
</gene>
<reference evidence="2 3" key="1">
    <citation type="submission" date="2015-05" db="EMBL/GenBank/DDBJ databases">
        <title>Distinctive expansion of gene families associated with plant cell wall degradation and secondary metabolism in the genomes of grapevine trunk pathogens.</title>
        <authorList>
            <person name="Lawrence D.P."/>
            <person name="Travadon R."/>
            <person name="Rolshausen P.E."/>
            <person name="Baumgartner K."/>
        </authorList>
    </citation>
    <scope>NUCLEOTIDE SEQUENCE [LARGE SCALE GENOMIC DNA]</scope>
    <source>
        <strain evidence="2">UCRPC4</strain>
    </source>
</reference>
<evidence type="ECO:0000256" key="1">
    <source>
        <dbReference type="SAM" id="MobiDB-lite"/>
    </source>
</evidence>
<feature type="compositionally biased region" description="Basic and acidic residues" evidence="1">
    <location>
        <begin position="738"/>
        <end position="752"/>
    </location>
</feature>
<dbReference type="InterPro" id="IPR035213">
    <property type="entry name" value="DUF5321"/>
</dbReference>
<dbReference type="AlphaFoldDB" id="A0A0G2EQS5"/>
<feature type="region of interest" description="Disordered" evidence="1">
    <location>
        <begin position="708"/>
        <end position="780"/>
    </location>
</feature>
<dbReference type="OrthoDB" id="2253354at2759"/>
<feature type="compositionally biased region" description="Polar residues" evidence="1">
    <location>
        <begin position="725"/>
        <end position="736"/>
    </location>
</feature>
<feature type="compositionally biased region" description="Polar residues" evidence="1">
    <location>
        <begin position="372"/>
        <end position="384"/>
    </location>
</feature>
<protein>
    <submittedName>
        <fullName evidence="2">Uncharacterized protein</fullName>
    </submittedName>
</protein>